<dbReference type="PANTHER" id="PTHR46880:SF9">
    <property type="entry name" value="ZINC FINGER PROTEIN 862"/>
    <property type="match status" value="1"/>
</dbReference>
<protein>
    <submittedName>
        <fullName evidence="1">Putative zinc finger MYM-type protein 1-like</fullName>
    </submittedName>
</protein>
<comment type="caution">
    <text evidence="1">The sequence shown here is derived from an EMBL/GenBank/DDBJ whole genome shotgun (WGS) entry which is preliminary data.</text>
</comment>
<evidence type="ECO:0000313" key="1">
    <source>
        <dbReference type="EMBL" id="PIK39892.1"/>
    </source>
</evidence>
<sequence>MVAWATFKESEKCYGLDYRVNFVGLGYDGAAVMSGALSGVARRIQEVAPSVVYMHCYAHRLNLVIVDACKTVKEAANFFELLHQLYVCVSGSNFHQRWLQTQIDMFPEEQPRELKRLSDTRWACRAAACVVVKTRLQAFLRLLRPGSCITTPCSVTSLKMTMQSVLLKPHVSLLKWISSLLHDFY</sequence>
<organism evidence="1 2">
    <name type="scientific">Stichopus japonicus</name>
    <name type="common">Sea cucumber</name>
    <dbReference type="NCBI Taxonomy" id="307972"/>
    <lineage>
        <taxon>Eukaryota</taxon>
        <taxon>Metazoa</taxon>
        <taxon>Echinodermata</taxon>
        <taxon>Eleutherozoa</taxon>
        <taxon>Echinozoa</taxon>
        <taxon>Holothuroidea</taxon>
        <taxon>Aspidochirotacea</taxon>
        <taxon>Aspidochirotida</taxon>
        <taxon>Stichopodidae</taxon>
        <taxon>Apostichopus</taxon>
    </lineage>
</organism>
<dbReference type="SUPFAM" id="SSF53098">
    <property type="entry name" value="Ribonuclease H-like"/>
    <property type="match status" value="1"/>
</dbReference>
<proteinExistence type="predicted"/>
<dbReference type="InterPro" id="IPR012337">
    <property type="entry name" value="RNaseH-like_sf"/>
</dbReference>
<keyword evidence="2" id="KW-1185">Reference proteome</keyword>
<dbReference type="EMBL" id="MRZV01001189">
    <property type="protein sequence ID" value="PIK39892.1"/>
    <property type="molecule type" value="Genomic_DNA"/>
</dbReference>
<reference evidence="1 2" key="1">
    <citation type="journal article" date="2017" name="PLoS Biol.">
        <title>The sea cucumber genome provides insights into morphological evolution and visceral regeneration.</title>
        <authorList>
            <person name="Zhang X."/>
            <person name="Sun L."/>
            <person name="Yuan J."/>
            <person name="Sun Y."/>
            <person name="Gao Y."/>
            <person name="Zhang L."/>
            <person name="Li S."/>
            <person name="Dai H."/>
            <person name="Hamel J.F."/>
            <person name="Liu C."/>
            <person name="Yu Y."/>
            <person name="Liu S."/>
            <person name="Lin W."/>
            <person name="Guo K."/>
            <person name="Jin S."/>
            <person name="Xu P."/>
            <person name="Storey K.B."/>
            <person name="Huan P."/>
            <person name="Zhang T."/>
            <person name="Zhou Y."/>
            <person name="Zhang J."/>
            <person name="Lin C."/>
            <person name="Li X."/>
            <person name="Xing L."/>
            <person name="Huo D."/>
            <person name="Sun M."/>
            <person name="Wang L."/>
            <person name="Mercier A."/>
            <person name="Li F."/>
            <person name="Yang H."/>
            <person name="Xiang J."/>
        </authorList>
    </citation>
    <scope>NUCLEOTIDE SEQUENCE [LARGE SCALE GENOMIC DNA]</scope>
    <source>
        <strain evidence="1">Shaxun</strain>
        <tissue evidence="1">Muscle</tissue>
    </source>
</reference>
<accession>A0A2G8JVY3</accession>
<dbReference type="OrthoDB" id="6610872at2759"/>
<name>A0A2G8JVY3_STIJA</name>
<gene>
    <name evidence="1" type="ORF">BSL78_23264</name>
</gene>
<dbReference type="PANTHER" id="PTHR46880">
    <property type="entry name" value="RAS-ASSOCIATING DOMAIN-CONTAINING PROTEIN"/>
    <property type="match status" value="1"/>
</dbReference>
<dbReference type="Proteomes" id="UP000230750">
    <property type="component" value="Unassembled WGS sequence"/>
</dbReference>
<dbReference type="AlphaFoldDB" id="A0A2G8JVY3"/>
<dbReference type="STRING" id="307972.A0A2G8JVY3"/>
<evidence type="ECO:0000313" key="2">
    <source>
        <dbReference type="Proteomes" id="UP000230750"/>
    </source>
</evidence>